<evidence type="ECO:0000313" key="1">
    <source>
        <dbReference type="EMBL" id="VFJ70637.1"/>
    </source>
</evidence>
<gene>
    <name evidence="1" type="ORF">BECKFW1821C_GA0114237_102419</name>
</gene>
<dbReference type="AlphaFoldDB" id="A0A450TR50"/>
<sequence>MQCVQVFGNSGVIGLVIVRRQVASHAIELPSENRFDNAGLFVER</sequence>
<organism evidence="1">
    <name type="scientific">Candidatus Kentrum sp. FW</name>
    <dbReference type="NCBI Taxonomy" id="2126338"/>
    <lineage>
        <taxon>Bacteria</taxon>
        <taxon>Pseudomonadati</taxon>
        <taxon>Pseudomonadota</taxon>
        <taxon>Gammaproteobacteria</taxon>
        <taxon>Candidatus Kentrum</taxon>
    </lineage>
</organism>
<dbReference type="EMBL" id="CAADFE010000024">
    <property type="protein sequence ID" value="VFJ70637.1"/>
    <property type="molecule type" value="Genomic_DNA"/>
</dbReference>
<proteinExistence type="predicted"/>
<accession>A0A450TR50</accession>
<protein>
    <submittedName>
        <fullName evidence="1">Uncharacterized protein</fullName>
    </submittedName>
</protein>
<reference evidence="1" key="1">
    <citation type="submission" date="2019-02" db="EMBL/GenBank/DDBJ databases">
        <authorList>
            <person name="Gruber-Vodicka R. H."/>
            <person name="Seah K. B. B."/>
        </authorList>
    </citation>
    <scope>NUCLEOTIDE SEQUENCE</scope>
    <source>
        <strain evidence="1">BECK_BZ131</strain>
    </source>
</reference>
<name>A0A450TR50_9GAMM</name>